<feature type="region of interest" description="Disordered" evidence="1">
    <location>
        <begin position="343"/>
        <end position="364"/>
    </location>
</feature>
<feature type="transmembrane region" description="Helical" evidence="2">
    <location>
        <begin position="32"/>
        <end position="56"/>
    </location>
</feature>
<keyword evidence="2" id="KW-1133">Transmembrane helix</keyword>
<dbReference type="PANTHER" id="PTHR36844">
    <property type="entry name" value="PROTEASE PRSW"/>
    <property type="match status" value="1"/>
</dbReference>
<protein>
    <submittedName>
        <fullName evidence="3">Membrane proteinase PrsW, cleaves anti-sigma factor RsiW, M82 family</fullName>
    </submittedName>
</protein>
<dbReference type="AlphaFoldDB" id="A0A1G5AB54"/>
<reference evidence="4" key="1">
    <citation type="submission" date="2016-10" db="EMBL/GenBank/DDBJ databases">
        <authorList>
            <person name="Varghese N."/>
            <person name="Submissions S."/>
        </authorList>
    </citation>
    <scope>NUCLEOTIDE SEQUENCE [LARGE SCALE GENOMIC DNA]</scope>
    <source>
        <strain evidence="4">XBD2006</strain>
    </source>
</reference>
<evidence type="ECO:0000256" key="2">
    <source>
        <dbReference type="SAM" id="Phobius"/>
    </source>
</evidence>
<evidence type="ECO:0000313" key="4">
    <source>
        <dbReference type="Proteomes" id="UP000183047"/>
    </source>
</evidence>
<dbReference type="GO" id="GO:0008233">
    <property type="term" value="F:peptidase activity"/>
    <property type="evidence" value="ECO:0007669"/>
    <property type="project" value="InterPro"/>
</dbReference>
<dbReference type="EMBL" id="FMUR01000003">
    <property type="protein sequence ID" value="SCX75115.1"/>
    <property type="molecule type" value="Genomic_DNA"/>
</dbReference>
<dbReference type="Pfam" id="PF13367">
    <property type="entry name" value="PrsW-protease"/>
    <property type="match status" value="1"/>
</dbReference>
<name>A0A1G5AB54_9FIRM</name>
<proteinExistence type="predicted"/>
<evidence type="ECO:0000256" key="1">
    <source>
        <dbReference type="SAM" id="MobiDB-lite"/>
    </source>
</evidence>
<keyword evidence="2" id="KW-0812">Transmembrane</keyword>
<dbReference type="PANTHER" id="PTHR36844:SF1">
    <property type="entry name" value="PROTEASE PRSW"/>
    <property type="match status" value="1"/>
</dbReference>
<dbReference type="RefSeq" id="WP_074460947.1">
    <property type="nucleotide sequence ID" value="NZ_FMUR01000003.1"/>
</dbReference>
<keyword evidence="2" id="KW-0472">Membrane</keyword>
<feature type="transmembrane region" description="Helical" evidence="2">
    <location>
        <begin position="108"/>
        <end position="128"/>
    </location>
</feature>
<gene>
    <name evidence="3" type="ORF">SAMN02910451_00064</name>
</gene>
<sequence length="364" mass="40539">MDIILAILAVLPAAVLLCIIYKADKVEKEPLGLMAAVFFFGALSTLSAVFLEYFGIMVLDMVFPKQNIVYSLIENFLVIGVAEEAGKYFVLKKCTWNNEEFNFAFDGIVYSVCASLGFATIENVMYVFQFGFMTGLMRAVLSVPGHCIFGVFMGAYYGLAKGYECRGRFDKRNLNTQKAFWIPVGLHGLYDFCLSTEHPLTMLVFIGLELFMVIKAIMYVKRISTKDLPLRPGMMPGQMMNGAYFGMNPMPAQFYPGQAMNRQPVYSGQYMQPQLYQGGQANGNGQYMQGQFYPGQAVSSHPVRDVKPVNMSLRKQEEVVNSEDFKVIMSYTGHDNGPATEKLSDGMSGGLTNPTPVFSISDFD</sequence>
<dbReference type="OrthoDB" id="5504276at2"/>
<organism evidence="3 4">
    <name type="scientific">Butyrivibrio hungatei</name>
    <dbReference type="NCBI Taxonomy" id="185008"/>
    <lineage>
        <taxon>Bacteria</taxon>
        <taxon>Bacillati</taxon>
        <taxon>Bacillota</taxon>
        <taxon>Clostridia</taxon>
        <taxon>Lachnospirales</taxon>
        <taxon>Lachnospiraceae</taxon>
        <taxon>Butyrivibrio</taxon>
    </lineage>
</organism>
<accession>A0A1G5AB54</accession>
<dbReference type="Proteomes" id="UP000183047">
    <property type="component" value="Unassembled WGS sequence"/>
</dbReference>
<evidence type="ECO:0000313" key="3">
    <source>
        <dbReference type="EMBL" id="SCX75115.1"/>
    </source>
</evidence>
<keyword evidence="4" id="KW-1185">Reference proteome</keyword>
<dbReference type="InterPro" id="IPR026898">
    <property type="entry name" value="PrsW"/>
</dbReference>
<feature type="transmembrane region" description="Helical" evidence="2">
    <location>
        <begin position="140"/>
        <end position="159"/>
    </location>
</feature>
<feature type="transmembrane region" description="Helical" evidence="2">
    <location>
        <begin position="200"/>
        <end position="220"/>
    </location>
</feature>